<dbReference type="EMBL" id="VDEP01000457">
    <property type="protein sequence ID" value="KAA1077106.1"/>
    <property type="molecule type" value="Genomic_DNA"/>
</dbReference>
<organism evidence="2 3">
    <name type="scientific">Puccinia graminis f. sp. tritici</name>
    <dbReference type="NCBI Taxonomy" id="56615"/>
    <lineage>
        <taxon>Eukaryota</taxon>
        <taxon>Fungi</taxon>
        <taxon>Dikarya</taxon>
        <taxon>Basidiomycota</taxon>
        <taxon>Pucciniomycotina</taxon>
        <taxon>Pucciniomycetes</taxon>
        <taxon>Pucciniales</taxon>
        <taxon>Pucciniaceae</taxon>
        <taxon>Puccinia</taxon>
    </lineage>
</organism>
<evidence type="ECO:0000256" key="1">
    <source>
        <dbReference type="SAM" id="MobiDB-lite"/>
    </source>
</evidence>
<dbReference type="Proteomes" id="UP000325313">
    <property type="component" value="Unassembled WGS sequence"/>
</dbReference>
<name>A0A5B0MM87_PUCGR</name>
<reference evidence="2 3" key="1">
    <citation type="submission" date="2019-05" db="EMBL/GenBank/DDBJ databases">
        <title>Emergence of the Ug99 lineage of the wheat stem rust pathogen through somatic hybridization.</title>
        <authorList>
            <person name="Li F."/>
            <person name="Upadhyaya N.M."/>
            <person name="Sperschneider J."/>
            <person name="Matny O."/>
            <person name="Nguyen-Phuc H."/>
            <person name="Mago R."/>
            <person name="Raley C."/>
            <person name="Miller M.E."/>
            <person name="Silverstein K.A.T."/>
            <person name="Henningsen E."/>
            <person name="Hirsch C.D."/>
            <person name="Visser B."/>
            <person name="Pretorius Z.A."/>
            <person name="Steffenson B.J."/>
            <person name="Schwessinger B."/>
            <person name="Dodds P.N."/>
            <person name="Figueroa M."/>
        </authorList>
    </citation>
    <scope>NUCLEOTIDE SEQUENCE [LARGE SCALE GENOMIC DNA]</scope>
    <source>
        <strain evidence="2 3">Ug99</strain>
    </source>
</reference>
<protein>
    <submittedName>
        <fullName evidence="2">Uncharacterized protein</fullName>
    </submittedName>
</protein>
<accession>A0A5B0MM87</accession>
<comment type="caution">
    <text evidence="2">The sequence shown here is derived from an EMBL/GenBank/DDBJ whole genome shotgun (WGS) entry which is preliminary data.</text>
</comment>
<proteinExistence type="predicted"/>
<dbReference type="AlphaFoldDB" id="A0A5B0MM87"/>
<feature type="region of interest" description="Disordered" evidence="1">
    <location>
        <begin position="118"/>
        <end position="141"/>
    </location>
</feature>
<gene>
    <name evidence="2" type="ORF">PGTUg99_005511</name>
</gene>
<feature type="compositionally biased region" description="Polar residues" evidence="1">
    <location>
        <begin position="132"/>
        <end position="141"/>
    </location>
</feature>
<evidence type="ECO:0000313" key="3">
    <source>
        <dbReference type="Proteomes" id="UP000325313"/>
    </source>
</evidence>
<evidence type="ECO:0000313" key="2">
    <source>
        <dbReference type="EMBL" id="KAA1077106.1"/>
    </source>
</evidence>
<sequence>MARSSRASMLKPCPSALPYPILSPLSTDIWLFNSPRTLSLHNQLVRTRKQSSFGFHRCATAGHHSIAQLLSSASSVPNPTRAPLYLKRCWTTDPALGSHSDWTLGYRRGGVEHEVLLDGGDGEDDKELRGTSPVSPIVSLS</sequence>